<dbReference type="KEGG" id="mmu:330578"/>
<reference evidence="2" key="5">
    <citation type="submission" date="2001-07" db="EMBL/GenBank/DDBJ databases">
        <authorList>
            <person name="Adachi J."/>
            <person name="Aizawa K."/>
            <person name="Akimura T."/>
            <person name="Arakawa T."/>
            <person name="Bono H."/>
            <person name="Carninci P."/>
            <person name="Fukuda S."/>
            <person name="Furuno M."/>
            <person name="Hanagaki T."/>
            <person name="Hara A."/>
            <person name="Hashizume W."/>
            <person name="Hayashida K."/>
            <person name="Hayatsu N."/>
            <person name="Hiramoto K."/>
            <person name="Hiraoka T."/>
            <person name="Hirozane T."/>
            <person name="Hori F."/>
            <person name="Imotani K."/>
            <person name="Ishii Y."/>
            <person name="Itoh M."/>
            <person name="Kagawa I."/>
            <person name="Kasukawa T."/>
            <person name="Katoh H."/>
            <person name="Kawai J."/>
            <person name="Kojima Y."/>
            <person name="Kondo S."/>
            <person name="Konno H."/>
            <person name="Kouda M."/>
            <person name="Koya S."/>
            <person name="Kurihara C."/>
            <person name="Matsuyama T."/>
            <person name="Miyazaki A."/>
            <person name="Murata M."/>
            <person name="Nakamura M."/>
            <person name="Nishi K."/>
            <person name="Nomura K."/>
            <person name="Numazaki R."/>
            <person name="Ohno M."/>
            <person name="Ohsato N."/>
            <person name="Okazaki Y."/>
            <person name="Saito R."/>
            <person name="Saitoh H."/>
            <person name="Sakai C."/>
            <person name="Sakai K."/>
            <person name="Sakazume N."/>
            <person name="Sano H."/>
            <person name="Sasaki D."/>
            <person name="Shibata K."/>
            <person name="Shinagawa A."/>
            <person name="Shiraki T."/>
            <person name="Sogabe Y."/>
            <person name="Tagami M."/>
            <person name="Tagawa A."/>
            <person name="Takahashi F."/>
            <person name="Takaku-Akahira S."/>
            <person name="Takeda Y."/>
            <person name="Tanaka T."/>
            <person name="Tomaru A."/>
            <person name="Toya T."/>
            <person name="Yasunishi A."/>
            <person name="Muramatsu M."/>
            <person name="Hayashizaki Y."/>
        </authorList>
    </citation>
    <scope>NUCLEOTIDE SEQUENCE</scope>
    <source>
        <strain evidence="2">C57BL/6J</strain>
        <tissue evidence="2">Aorta and vein</tissue>
    </source>
</reference>
<sequence length="137" mass="15833">MDSASVDQKVLVQKLCLCLEEHRHTHQKDKETHRSQFSPSTMWILRLELRSSGSSRHSFQPATQLGDNEPTDSTSWWQELEGGGTFERWWQQSKKNKTLEDLDRSLLPDPPEWERLLPPSPVAVKSDLLLFLPCHNG</sequence>
<reference evidence="2" key="1">
    <citation type="journal article" date="1999" name="Methods Enzymol.">
        <title>High-efficiency full-length cDNA cloning.</title>
        <authorList>
            <person name="Carninci P."/>
            <person name="Hayashizaki Y."/>
        </authorList>
    </citation>
    <scope>NUCLEOTIDE SEQUENCE</scope>
    <source>
        <strain evidence="2">C57BL/6J</strain>
        <tissue evidence="2">Aorta and vein</tissue>
    </source>
</reference>
<dbReference type="DNASU" id="330578"/>
<dbReference type="GeneID" id="330578"/>
<dbReference type="HOGENOM" id="CLU_1864470_0_0_1"/>
<dbReference type="RefSeq" id="NP_808563.1">
    <property type="nucleotide sequence ID" value="NM_177895.3"/>
</dbReference>
<organism evidence="2">
    <name type="scientific">Mus musculus</name>
    <name type="common">Mouse</name>
    <dbReference type="NCBI Taxonomy" id="10090"/>
    <lineage>
        <taxon>Eukaryota</taxon>
        <taxon>Metazoa</taxon>
        <taxon>Chordata</taxon>
        <taxon>Craniata</taxon>
        <taxon>Vertebrata</taxon>
        <taxon>Euteleostomi</taxon>
        <taxon>Mammalia</taxon>
        <taxon>Eutheria</taxon>
        <taxon>Euarchontoglires</taxon>
        <taxon>Glires</taxon>
        <taxon>Rodentia</taxon>
        <taxon>Myomorpha</taxon>
        <taxon>Muroidea</taxon>
        <taxon>Muridae</taxon>
        <taxon>Murinae</taxon>
        <taxon>Mus</taxon>
        <taxon>Mus</taxon>
    </lineage>
</organism>
<dbReference type="AlphaFoldDB" id="Q8BS29"/>
<gene>
    <name evidence="3" type="primary">A530021J07Rik</name>
</gene>
<feature type="compositionally biased region" description="Polar residues" evidence="1">
    <location>
        <begin position="60"/>
        <end position="75"/>
    </location>
</feature>
<name>Q8BS29_MOUSE</name>
<evidence type="ECO:0000313" key="3">
    <source>
        <dbReference type="MGI" id="MGI:3687211"/>
    </source>
</evidence>
<evidence type="ECO:0000256" key="1">
    <source>
        <dbReference type="SAM" id="MobiDB-lite"/>
    </source>
</evidence>
<reference evidence="2" key="7">
    <citation type="journal article" date="2005" name="Science">
        <title>The Transcriptional Landscape of the Mammalian Genome.</title>
        <authorList>
            <consortium name="The FANTOM Consortium"/>
            <consortium name="Riken Genome Exploration Research Group and Genome Science Group (Genome Network Project Core Group)"/>
        </authorList>
    </citation>
    <scope>NUCLEOTIDE SEQUENCE</scope>
    <source>
        <strain evidence="2">C57BL/6J</strain>
        <tissue evidence="2">Aorta and vein</tissue>
    </source>
</reference>
<reference evidence="2" key="4">
    <citation type="journal article" date="2001" name="Nature">
        <title>Functional annotation of a full-length mouse cDNA collection.</title>
        <authorList>
            <consortium name="The RIKEN Genome Exploration Research Group Phase II Team and the FANTOM Consortium"/>
        </authorList>
    </citation>
    <scope>NUCLEOTIDE SEQUENCE</scope>
    <source>
        <strain evidence="2">C57BL/6J</strain>
        <tissue evidence="2">Aorta and vein</tissue>
    </source>
</reference>
<dbReference type="MGI" id="MGI:3687211">
    <property type="gene designation" value="A530021J07Rik"/>
</dbReference>
<proteinExistence type="evidence at transcript level"/>
<reference evidence="2" key="3">
    <citation type="journal article" date="2000" name="Genome Res.">
        <title>RIKEN integrated sequence analysis (RISA) system--384-format sequencing pipeline with 384 multicapillary sequencer.</title>
        <authorList>
            <person name="Shibata K."/>
            <person name="Itoh M."/>
            <person name="Aizawa K."/>
            <person name="Nagaoka S."/>
            <person name="Sasaki N."/>
            <person name="Carninci P."/>
            <person name="Konno H."/>
            <person name="Akiyama J."/>
            <person name="Nishi K."/>
            <person name="Kitsunai T."/>
            <person name="Tashiro H."/>
            <person name="Itoh M."/>
            <person name="Sumi N."/>
            <person name="Ishii Y."/>
            <person name="Nakamura S."/>
            <person name="Hazama M."/>
            <person name="Nishine T."/>
            <person name="Harada A."/>
            <person name="Yamamoto R."/>
            <person name="Matsumoto H."/>
            <person name="Sakaguchi S."/>
            <person name="Ikegami T."/>
            <person name="Kashiwagi K."/>
            <person name="Fujiwake S."/>
            <person name="Inoue K."/>
            <person name="Togawa Y."/>
            <person name="Izawa M."/>
            <person name="Ohara E."/>
            <person name="Watahiki M."/>
            <person name="Yoneda Y."/>
            <person name="Ishikawa T."/>
            <person name="Ozawa K."/>
            <person name="Tanaka T."/>
            <person name="Matsuura S."/>
            <person name="Kawai J."/>
            <person name="Okazaki Y."/>
            <person name="Muramatsu M."/>
            <person name="Inoue Y."/>
            <person name="Kira A."/>
            <person name="Hayashizaki Y."/>
        </authorList>
    </citation>
    <scope>NUCLEOTIDE SEQUENCE</scope>
    <source>
        <strain evidence="2">C57BL/6J</strain>
        <tissue evidence="2">Aorta and vein</tissue>
    </source>
</reference>
<protein>
    <submittedName>
        <fullName evidence="2">Uncharacterized protein</fullName>
    </submittedName>
</protein>
<dbReference type="BioGRID-ORCS" id="330578">
    <property type="hits" value="0 hits in 5 CRISPR screens"/>
</dbReference>
<dbReference type="AGR" id="MGI:3687211"/>
<reference evidence="2" key="2">
    <citation type="journal article" date="2000" name="Genome Res.">
        <title>Normalization and subtraction of cap-trapper-selected cDNAs to prepare full-length cDNA libraries for rapid discovery of new genes.</title>
        <authorList>
            <person name="Carninci P."/>
            <person name="Shibata Y."/>
            <person name="Hayatsu N."/>
            <person name="Sugahara Y."/>
            <person name="Shibata K."/>
            <person name="Itoh M."/>
            <person name="Konno H."/>
            <person name="Okazaki Y."/>
            <person name="Muramatsu M."/>
            <person name="Hayashizaki Y."/>
        </authorList>
    </citation>
    <scope>NUCLEOTIDE SEQUENCE</scope>
    <source>
        <strain evidence="2">C57BL/6J</strain>
        <tissue evidence="2">Aorta and vein</tissue>
    </source>
</reference>
<accession>Q8BS29</accession>
<reference evidence="2" key="8">
    <citation type="journal article" date="2005" name="Science">
        <title>Antisense Transcription in the Mammalian Transcriptome.</title>
        <authorList>
            <consortium name="RIKEN Genome Exploration Research Group and Genome Science Group (Genome Network Project Core Group) and the FANTOM Consortium"/>
        </authorList>
    </citation>
    <scope>NUCLEOTIDE SEQUENCE</scope>
    <source>
        <strain evidence="2">C57BL/6J</strain>
        <tissue evidence="2">Aorta and vein</tissue>
    </source>
</reference>
<reference evidence="2" key="6">
    <citation type="journal article" date="2002" name="Nature">
        <title>Analysis of the mouse transcriptome based on functional annotation of 60,770 full-length cDNAs.</title>
        <authorList>
            <consortium name="The FANTOM Consortium and the RIKEN Genome Exploration Research Group Phase I and II Team"/>
        </authorList>
    </citation>
    <scope>NUCLEOTIDE SEQUENCE</scope>
    <source>
        <strain evidence="2">C57BL/6J</strain>
        <tissue evidence="2">Aorta and vein</tissue>
    </source>
</reference>
<dbReference type="EMBL" id="AK040731">
    <property type="protein sequence ID" value="BAC30686.1"/>
    <property type="molecule type" value="mRNA"/>
</dbReference>
<dbReference type="RefSeq" id="XP_030098555.1">
    <property type="nucleotide sequence ID" value="XM_030242695.1"/>
</dbReference>
<feature type="region of interest" description="Disordered" evidence="1">
    <location>
        <begin position="54"/>
        <end position="75"/>
    </location>
</feature>
<evidence type="ECO:0000313" key="2">
    <source>
        <dbReference type="EMBL" id="BAC30686.1"/>
    </source>
</evidence>